<evidence type="ECO:0000313" key="1">
    <source>
        <dbReference type="EMBL" id="KAL0446311.1"/>
    </source>
</evidence>
<dbReference type="AlphaFoldDB" id="A0AAW2WZR7"/>
<reference evidence="1" key="1">
    <citation type="submission" date="2020-06" db="EMBL/GenBank/DDBJ databases">
        <authorList>
            <person name="Li T."/>
            <person name="Hu X."/>
            <person name="Zhang T."/>
            <person name="Song X."/>
            <person name="Zhang H."/>
            <person name="Dai N."/>
            <person name="Sheng W."/>
            <person name="Hou X."/>
            <person name="Wei L."/>
        </authorList>
    </citation>
    <scope>NUCLEOTIDE SEQUENCE</scope>
    <source>
        <strain evidence="1">KEN1</strain>
        <tissue evidence="1">Leaf</tissue>
    </source>
</reference>
<protein>
    <submittedName>
        <fullName evidence="1">Uncharacterized protein</fullName>
    </submittedName>
</protein>
<accession>A0AAW2WZR7</accession>
<reference evidence="1" key="2">
    <citation type="journal article" date="2024" name="Plant">
        <title>Genomic evolution and insights into agronomic trait innovations of Sesamum species.</title>
        <authorList>
            <person name="Miao H."/>
            <person name="Wang L."/>
            <person name="Qu L."/>
            <person name="Liu H."/>
            <person name="Sun Y."/>
            <person name="Le M."/>
            <person name="Wang Q."/>
            <person name="Wei S."/>
            <person name="Zheng Y."/>
            <person name="Lin W."/>
            <person name="Duan Y."/>
            <person name="Cao H."/>
            <person name="Xiong S."/>
            <person name="Wang X."/>
            <person name="Wei L."/>
            <person name="Li C."/>
            <person name="Ma Q."/>
            <person name="Ju M."/>
            <person name="Zhao R."/>
            <person name="Li G."/>
            <person name="Mu C."/>
            <person name="Tian Q."/>
            <person name="Mei H."/>
            <person name="Zhang T."/>
            <person name="Gao T."/>
            <person name="Zhang H."/>
        </authorList>
    </citation>
    <scope>NUCLEOTIDE SEQUENCE</scope>
    <source>
        <strain evidence="1">KEN1</strain>
    </source>
</reference>
<organism evidence="1">
    <name type="scientific">Sesamum latifolium</name>
    <dbReference type="NCBI Taxonomy" id="2727402"/>
    <lineage>
        <taxon>Eukaryota</taxon>
        <taxon>Viridiplantae</taxon>
        <taxon>Streptophyta</taxon>
        <taxon>Embryophyta</taxon>
        <taxon>Tracheophyta</taxon>
        <taxon>Spermatophyta</taxon>
        <taxon>Magnoliopsida</taxon>
        <taxon>eudicotyledons</taxon>
        <taxon>Gunneridae</taxon>
        <taxon>Pentapetalae</taxon>
        <taxon>asterids</taxon>
        <taxon>lamiids</taxon>
        <taxon>Lamiales</taxon>
        <taxon>Pedaliaceae</taxon>
        <taxon>Sesamum</taxon>
    </lineage>
</organism>
<sequence length="138" mass="16363">MERIRCSRRFMKEWNEDHFGNIRHKSKKLNSRICEILKGPITSAAWTEVEKLKDSLDILGTREEMLWKQRAKALWLKAGDSNTSFFHVKANERRLRKEIKKIRDERGTEVRDIGGVWKVISRYFQSIFESSHPTTEAI</sequence>
<dbReference type="EMBL" id="JACGWN010000006">
    <property type="protein sequence ID" value="KAL0446311.1"/>
    <property type="molecule type" value="Genomic_DNA"/>
</dbReference>
<comment type="caution">
    <text evidence="1">The sequence shown here is derived from an EMBL/GenBank/DDBJ whole genome shotgun (WGS) entry which is preliminary data.</text>
</comment>
<gene>
    <name evidence="1" type="ORF">Slati_1759000</name>
</gene>
<proteinExistence type="predicted"/>
<name>A0AAW2WZR7_9LAMI</name>